<dbReference type="EMBL" id="VNKQ01000015">
    <property type="protein sequence ID" value="KAG0646583.1"/>
    <property type="molecule type" value="Genomic_DNA"/>
</dbReference>
<keyword evidence="4" id="KW-1185">Reference proteome</keyword>
<accession>A0A9P6VET7</accession>
<organism evidence="3 4">
    <name type="scientific">Hyphodiscus hymeniophilus</name>
    <dbReference type="NCBI Taxonomy" id="353542"/>
    <lineage>
        <taxon>Eukaryota</taxon>
        <taxon>Fungi</taxon>
        <taxon>Dikarya</taxon>
        <taxon>Ascomycota</taxon>
        <taxon>Pezizomycotina</taxon>
        <taxon>Leotiomycetes</taxon>
        <taxon>Helotiales</taxon>
        <taxon>Hyphodiscaceae</taxon>
        <taxon>Hyphodiscus</taxon>
    </lineage>
</organism>
<evidence type="ECO:0000256" key="1">
    <source>
        <dbReference type="SAM" id="MobiDB-lite"/>
    </source>
</evidence>
<keyword evidence="2" id="KW-0472">Membrane</keyword>
<proteinExistence type="predicted"/>
<feature type="transmembrane region" description="Helical" evidence="2">
    <location>
        <begin position="174"/>
        <end position="194"/>
    </location>
</feature>
<evidence type="ECO:0000256" key="2">
    <source>
        <dbReference type="SAM" id="Phobius"/>
    </source>
</evidence>
<evidence type="ECO:0000313" key="3">
    <source>
        <dbReference type="EMBL" id="KAG0646583.1"/>
    </source>
</evidence>
<dbReference type="AlphaFoldDB" id="A0A9P6VET7"/>
<keyword evidence="2" id="KW-1133">Transmembrane helix</keyword>
<gene>
    <name evidence="3" type="ORF">D0Z07_7547</name>
</gene>
<feature type="compositionally biased region" description="Polar residues" evidence="1">
    <location>
        <begin position="14"/>
        <end position="26"/>
    </location>
</feature>
<feature type="region of interest" description="Disordered" evidence="1">
    <location>
        <begin position="1"/>
        <end position="147"/>
    </location>
</feature>
<evidence type="ECO:0000313" key="4">
    <source>
        <dbReference type="Proteomes" id="UP000785200"/>
    </source>
</evidence>
<protein>
    <submittedName>
        <fullName evidence="3">Uncharacterized protein</fullName>
    </submittedName>
</protein>
<sequence length="256" mass="28061">MANYQQYPTPPRTSSPKHSANYQSEQAYDHNYPEPSPFTQPQRFSPQSQPSLPPKLSAQDSYFHSYSAPGSPVHEANASQRPPRPIRRRSSPLLAGPGGVQYPSSRPWTPTRPYSPSSLNRLSPRPLHFSPANPVPSPYSAGRPKPRPGFLRRMAMKVEAWIKGFMRWSKKNPMLAGVLTFIPVMTIAGVVKIARGLGKGLGFIEKGVGRPPRSGKGEKGVGGEGEWGWGLDEFKSFGGSKGGPLDGVMKIAQMLW</sequence>
<feature type="compositionally biased region" description="Low complexity" evidence="1">
    <location>
        <begin position="112"/>
        <end position="127"/>
    </location>
</feature>
<dbReference type="OrthoDB" id="3543556at2759"/>
<reference evidence="3" key="1">
    <citation type="submission" date="2019-07" db="EMBL/GenBank/DDBJ databases">
        <title>Hyphodiscus hymeniophilus genome sequencing and assembly.</title>
        <authorList>
            <person name="Kramer G."/>
            <person name="Nodwell J."/>
        </authorList>
    </citation>
    <scope>NUCLEOTIDE SEQUENCE</scope>
    <source>
        <strain evidence="3">ATCC 34498</strain>
    </source>
</reference>
<comment type="caution">
    <text evidence="3">The sequence shown here is derived from an EMBL/GenBank/DDBJ whole genome shotgun (WGS) entry which is preliminary data.</text>
</comment>
<name>A0A9P6VET7_9HELO</name>
<keyword evidence="2" id="KW-0812">Transmembrane</keyword>
<feature type="compositionally biased region" description="Low complexity" evidence="1">
    <location>
        <begin position="37"/>
        <end position="59"/>
    </location>
</feature>
<dbReference type="Proteomes" id="UP000785200">
    <property type="component" value="Unassembled WGS sequence"/>
</dbReference>